<dbReference type="STRING" id="162209.IJ22_36520"/>
<gene>
    <name evidence="5" type="ORF">IJ22_36520</name>
</gene>
<dbReference type="Pfam" id="PF00941">
    <property type="entry name" value="FAD_binding_5"/>
    <property type="match status" value="1"/>
</dbReference>
<organism evidence="5 6">
    <name type="scientific">Paenibacillus naphthalenovorans</name>
    <dbReference type="NCBI Taxonomy" id="162209"/>
    <lineage>
        <taxon>Bacteria</taxon>
        <taxon>Bacillati</taxon>
        <taxon>Bacillota</taxon>
        <taxon>Bacilli</taxon>
        <taxon>Bacillales</taxon>
        <taxon>Paenibacillaceae</taxon>
        <taxon>Paenibacillus</taxon>
    </lineage>
</organism>
<sequence length="294" mass="31995">MKPASFDYFRPSTVEEAFQLLSQSGDEGKLIAGGQSLIPILNMRLSAPGCLIDISGLQDMNYIRREDEWIRIGSTTRQRDVERSGLIRELSPLLSEAVPFIGHMQTRNRGTVGGSVVHADPTAELPLSLLALNGRAVIQSADETREVELREFFITYLTTDIMPGELLTELKIPLKGMPKGYSFHEYSRRHGDFALVAAACVIDTDAEGRITTARLALGGVDAVPLLAEEAADLLLGEKLTESILEEAGTLASAHVDPEGDLHASREYRLHLAGVFAKKAIKAAYHRATGKEGDA</sequence>
<evidence type="ECO:0000256" key="2">
    <source>
        <dbReference type="ARBA" id="ARBA00022827"/>
    </source>
</evidence>
<evidence type="ECO:0000256" key="3">
    <source>
        <dbReference type="ARBA" id="ARBA00023002"/>
    </source>
</evidence>
<evidence type="ECO:0000259" key="4">
    <source>
        <dbReference type="PROSITE" id="PS51387"/>
    </source>
</evidence>
<keyword evidence="6" id="KW-1185">Reference proteome</keyword>
<dbReference type="PATRIC" id="fig|162209.4.peg.3888"/>
<dbReference type="Pfam" id="PF03450">
    <property type="entry name" value="CO_deh_flav_C"/>
    <property type="match status" value="1"/>
</dbReference>
<dbReference type="GO" id="GO:0071949">
    <property type="term" value="F:FAD binding"/>
    <property type="evidence" value="ECO:0007669"/>
    <property type="project" value="InterPro"/>
</dbReference>
<dbReference type="OrthoDB" id="9774454at2"/>
<dbReference type="InterPro" id="IPR051312">
    <property type="entry name" value="Diverse_Substr_Oxidored"/>
</dbReference>
<dbReference type="InterPro" id="IPR002346">
    <property type="entry name" value="Mopterin_DH_FAD-bd"/>
</dbReference>
<dbReference type="PANTHER" id="PTHR42659">
    <property type="entry name" value="XANTHINE DEHYDROGENASE SUBUNIT C-RELATED"/>
    <property type="match status" value="1"/>
</dbReference>
<keyword evidence="1" id="KW-0285">Flavoprotein</keyword>
<dbReference type="InterPro" id="IPR036683">
    <property type="entry name" value="CO_DH_flav_C_dom_sf"/>
</dbReference>
<dbReference type="Gene3D" id="3.30.465.10">
    <property type="match status" value="1"/>
</dbReference>
<reference evidence="5 6" key="2">
    <citation type="journal article" date="2016" name="Genome Announc.">
        <title>Complete Genome Sequences of Two Interactive Moderate Thermophiles, Paenibacillus napthalenovorans 32O-Y and Paenibacillus sp. 32O-W.</title>
        <authorList>
            <person name="Butler R.R.III."/>
            <person name="Wang J."/>
            <person name="Stark B.C."/>
            <person name="Pombert J.F."/>
        </authorList>
    </citation>
    <scope>NUCLEOTIDE SEQUENCE [LARGE SCALE GENOMIC DNA]</scope>
    <source>
        <strain evidence="5 6">32O-Y</strain>
    </source>
</reference>
<dbReference type="Gene3D" id="3.30.390.50">
    <property type="entry name" value="CO dehydrogenase flavoprotein, C-terminal domain"/>
    <property type="match status" value="1"/>
</dbReference>
<dbReference type="AlphaFoldDB" id="A0A0U2VTI2"/>
<name>A0A0U2VTI2_9BACL</name>
<evidence type="ECO:0000256" key="1">
    <source>
        <dbReference type="ARBA" id="ARBA00022630"/>
    </source>
</evidence>
<feature type="domain" description="FAD-binding PCMH-type" evidence="4">
    <location>
        <begin position="1"/>
        <end position="177"/>
    </location>
</feature>
<dbReference type="EMBL" id="CP013652">
    <property type="protein sequence ID" value="ALS23990.1"/>
    <property type="molecule type" value="Genomic_DNA"/>
</dbReference>
<dbReference type="InterPro" id="IPR016167">
    <property type="entry name" value="FAD-bd_PCMH_sub1"/>
</dbReference>
<evidence type="ECO:0000313" key="6">
    <source>
        <dbReference type="Proteomes" id="UP000061660"/>
    </source>
</evidence>
<protein>
    <submittedName>
        <fullName evidence="5">Subunit alpha of 6-hydroxypseudooxynicotine dehydrogenase complex</fullName>
    </submittedName>
</protein>
<dbReference type="SMART" id="SM01092">
    <property type="entry name" value="CO_deh_flav_C"/>
    <property type="match status" value="1"/>
</dbReference>
<dbReference type="Proteomes" id="UP000061660">
    <property type="component" value="Chromosome"/>
</dbReference>
<dbReference type="InterPro" id="IPR005107">
    <property type="entry name" value="CO_DH_flav_C"/>
</dbReference>
<dbReference type="Gene3D" id="3.30.43.10">
    <property type="entry name" value="Uridine Diphospho-n-acetylenolpyruvylglucosamine Reductase, domain 2"/>
    <property type="match status" value="1"/>
</dbReference>
<keyword evidence="2" id="KW-0274">FAD</keyword>
<dbReference type="PANTHER" id="PTHR42659:SF2">
    <property type="entry name" value="XANTHINE DEHYDROGENASE SUBUNIT C-RELATED"/>
    <property type="match status" value="1"/>
</dbReference>
<dbReference type="PROSITE" id="PS51387">
    <property type="entry name" value="FAD_PCMH"/>
    <property type="match status" value="1"/>
</dbReference>
<dbReference type="SUPFAM" id="SSF55447">
    <property type="entry name" value="CO dehydrogenase flavoprotein C-terminal domain-like"/>
    <property type="match status" value="1"/>
</dbReference>
<evidence type="ECO:0000313" key="5">
    <source>
        <dbReference type="EMBL" id="ALS23990.1"/>
    </source>
</evidence>
<keyword evidence="3" id="KW-0560">Oxidoreductase</keyword>
<proteinExistence type="predicted"/>
<dbReference type="SUPFAM" id="SSF56176">
    <property type="entry name" value="FAD-binding/transporter-associated domain-like"/>
    <property type="match status" value="1"/>
</dbReference>
<reference evidence="6" key="1">
    <citation type="submission" date="2015-12" db="EMBL/GenBank/DDBJ databases">
        <title>Complete genome sequences of two moderately thermophilic Paenibacillus species.</title>
        <authorList>
            <person name="Butler R.III."/>
            <person name="Wang J."/>
            <person name="Stark B.C."/>
            <person name="Pombert J.-F."/>
        </authorList>
    </citation>
    <scope>NUCLEOTIDE SEQUENCE [LARGE SCALE GENOMIC DNA]</scope>
    <source>
        <strain evidence="6">32O-Y</strain>
    </source>
</reference>
<dbReference type="InterPro" id="IPR016169">
    <property type="entry name" value="FAD-bd_PCMH_sub2"/>
</dbReference>
<dbReference type="GO" id="GO:0016491">
    <property type="term" value="F:oxidoreductase activity"/>
    <property type="evidence" value="ECO:0007669"/>
    <property type="project" value="UniProtKB-KW"/>
</dbReference>
<dbReference type="InterPro" id="IPR036318">
    <property type="entry name" value="FAD-bd_PCMH-like_sf"/>
</dbReference>
<accession>A0A0U2VTI2</accession>
<dbReference type="RefSeq" id="WP_062409780.1">
    <property type="nucleotide sequence ID" value="NZ_CP013652.1"/>
</dbReference>
<dbReference type="KEGG" id="pnp:IJ22_36520"/>
<dbReference type="InterPro" id="IPR016166">
    <property type="entry name" value="FAD-bd_PCMH"/>
</dbReference>